<proteinExistence type="predicted"/>
<feature type="transmembrane region" description="Helical" evidence="1">
    <location>
        <begin position="1073"/>
        <end position="1096"/>
    </location>
</feature>
<feature type="transmembrane region" description="Helical" evidence="1">
    <location>
        <begin position="1346"/>
        <end position="1367"/>
    </location>
</feature>
<name>A0AAU9J0H4_9CILI</name>
<keyword evidence="1" id="KW-1133">Transmembrane helix</keyword>
<evidence type="ECO:0000313" key="3">
    <source>
        <dbReference type="EMBL" id="CAG9320315.1"/>
    </source>
</evidence>
<dbReference type="PANTHER" id="PTHR31600:SF2">
    <property type="entry name" value="GAMETE ENRICHED GENE 10 PROTEIN-RELATED"/>
    <property type="match status" value="1"/>
</dbReference>
<keyword evidence="1" id="KW-0472">Membrane</keyword>
<dbReference type="EMBL" id="CAJZBQ010000025">
    <property type="protein sequence ID" value="CAG9320315.1"/>
    <property type="molecule type" value="Genomic_DNA"/>
</dbReference>
<accession>A0AAU9J0H4</accession>
<organism evidence="3 4">
    <name type="scientific">Blepharisma stoltei</name>
    <dbReference type="NCBI Taxonomy" id="1481888"/>
    <lineage>
        <taxon>Eukaryota</taxon>
        <taxon>Sar</taxon>
        <taxon>Alveolata</taxon>
        <taxon>Ciliophora</taxon>
        <taxon>Postciliodesmatophora</taxon>
        <taxon>Heterotrichea</taxon>
        <taxon>Heterotrichida</taxon>
        <taxon>Blepharismidae</taxon>
        <taxon>Blepharisma</taxon>
    </lineage>
</organism>
<dbReference type="InterPro" id="IPR052994">
    <property type="entry name" value="Tiny_macrocysts_regulators"/>
</dbReference>
<keyword evidence="4" id="KW-1185">Reference proteome</keyword>
<evidence type="ECO:0000313" key="4">
    <source>
        <dbReference type="Proteomes" id="UP001162131"/>
    </source>
</evidence>
<feature type="domain" description="TmcB/TmcC TPR repeats" evidence="2">
    <location>
        <begin position="453"/>
        <end position="545"/>
    </location>
</feature>
<feature type="transmembrane region" description="Helical" evidence="1">
    <location>
        <begin position="263"/>
        <end position="282"/>
    </location>
</feature>
<dbReference type="PANTHER" id="PTHR31600">
    <property type="entry name" value="TINY MACROCYSTS PROTEIN B-RELATED"/>
    <property type="match status" value="1"/>
</dbReference>
<dbReference type="InterPro" id="IPR057352">
    <property type="entry name" value="TPR_TmcB/C"/>
</dbReference>
<sequence>MFEDQLLEINETSEIQGFLTKPIFESRLKCYTFGFFSKLFKLKYSHKIKINHQLLVEIVTNLILMLQLISLTWYPNFEVSEWESYSLYWKMIGLASYDELCFEYGAQDICFYGTIGLIGTCIVCFIVFGVFIYIEKEPPNIVTNLPRKISMPLTTVCFIPSLMIMLMVFKYSILTRKEVIEYDNSTRDSLDYGVFGGIVSIILLIFLLLIKFFSEIFSCDVRHSRSKENLKARCCAEIDLTRFGFYVLNCFLYVSLGDYQTEYQIISFIISFYILIITLKFLPYYNFIENSIQAIKLSSISGILLIFLFGELLDNSLIILWMNIFFQPLILAFVVKYVLHLYRTLHKRSNDIRNQFDFEKKFRHLLVDKNLQDTNYVLDLFAKFSKGKQFGKSKLFVIWEFNFCLYIIKDERLARVKLAKIGEIPSTFEGDAQEWRLFNWLIERKCQNFPDTNYLEYLTELSKVKTKDEELCCILVELRAEFSSRTPKLPKLLHLAHQSYDYITEIKKEYKSIVEKYKNIEAFELYGSFLDNILRNHEEALIINRKKHGINLYNLHSEDKKLERYGKDIATILISASNTSLGAIVYLNEKAAQILKTSVTDAFGTSFNNFIIPPYNILHEEYLKNYFLHCHSIDIPYHKNLPLLTLQGHLRECNILIKLTAFHNHAYFLLSFKEKISSREIALISEDGLIYCHSEFFTLWVDSEVSSVRNKYISNLFPMLDFNRMEPFEPWLVPFEDREVAIIHTIKHMNSLTLHFIMIVHDEKEIERWKDGQDPDQIEFYGNSTIIDDTEEPSQIIEKKLMRKPSRVRHHTVNQFITSLSKSLKEDSEMPTQISNFVGESRELDTFDEKSGATSVNEINQLSTRARHAQRLIISSKLRIRVLQYVLFFTILSVIVTVIAILSYMITDVSHTTSLSIFTHLGQLLYDLSVSSDLARVLHREVQGGVYKQTHRLEEAQEMADDLMSVQNYIFTDYDQWNYCSSSEIVRNPIIPMWSFDKTPPEITKENLYNVVDKFIFNWQNLILAVNKSEDFIKYVKFIIINSADFSYEYSNLTMKGLVDCEIDRVNTFGTNIGVLLVSGVCILALFVTVIIGYIVMASKSYDDFWNFMLNNSQVSLIKLKREAIDRLFACHGIDFSSENIENDLRNIHKSTRIKTDINKKYIWRLLIFFAIAASYYLVVYFYYQKCERSMIHRPKLLSNFNIRRALLTRVGFFARDLMIPYLSQTFPTLYEFPNSNVMFQQSIALINEKSRELRSQKYEDIMSKKLMKQIYESLDSNFTGLHYGTATASSSAIFDSYNISKQKTVDYLDISRYVDYIRAIQAEIGSEFLLVDQNSKDLINSQLDNIIICTVTYSIALCLLFFFYYFPYLNNERKRFTKLLILPVLLPMDDHKKINSEDNKL</sequence>
<evidence type="ECO:0000256" key="1">
    <source>
        <dbReference type="SAM" id="Phobius"/>
    </source>
</evidence>
<feature type="transmembrane region" description="Helical" evidence="1">
    <location>
        <begin position="194"/>
        <end position="213"/>
    </location>
</feature>
<comment type="caution">
    <text evidence="3">The sequence shown here is derived from an EMBL/GenBank/DDBJ whole genome shotgun (WGS) entry which is preliminary data.</text>
</comment>
<evidence type="ECO:0000259" key="2">
    <source>
        <dbReference type="Pfam" id="PF25474"/>
    </source>
</evidence>
<dbReference type="Proteomes" id="UP001162131">
    <property type="component" value="Unassembled WGS sequence"/>
</dbReference>
<feature type="transmembrane region" description="Helical" evidence="1">
    <location>
        <begin position="155"/>
        <end position="174"/>
    </location>
</feature>
<protein>
    <recommendedName>
        <fullName evidence="2">TmcB/TmcC TPR repeats domain-containing protein</fullName>
    </recommendedName>
</protein>
<feature type="transmembrane region" description="Helical" evidence="1">
    <location>
        <begin position="1162"/>
        <end position="1184"/>
    </location>
</feature>
<gene>
    <name evidence="3" type="ORF">BSTOLATCC_MIC26233</name>
</gene>
<feature type="transmembrane region" description="Helical" evidence="1">
    <location>
        <begin position="318"/>
        <end position="339"/>
    </location>
</feature>
<feature type="transmembrane region" description="Helical" evidence="1">
    <location>
        <begin position="294"/>
        <end position="312"/>
    </location>
</feature>
<feature type="transmembrane region" description="Helical" evidence="1">
    <location>
        <begin position="111"/>
        <end position="134"/>
    </location>
</feature>
<dbReference type="Pfam" id="PF25474">
    <property type="entry name" value="TPR_TmcB"/>
    <property type="match status" value="1"/>
</dbReference>
<feature type="transmembrane region" description="Helical" evidence="1">
    <location>
        <begin position="885"/>
        <end position="906"/>
    </location>
</feature>
<reference evidence="3" key="1">
    <citation type="submission" date="2021-09" db="EMBL/GenBank/DDBJ databases">
        <authorList>
            <consortium name="AG Swart"/>
            <person name="Singh M."/>
            <person name="Singh A."/>
            <person name="Seah K."/>
            <person name="Emmerich C."/>
        </authorList>
    </citation>
    <scope>NUCLEOTIDE SEQUENCE</scope>
    <source>
        <strain evidence="3">ATCC30299</strain>
    </source>
</reference>
<keyword evidence="1" id="KW-0812">Transmembrane</keyword>